<dbReference type="Gene3D" id="3.30.565.10">
    <property type="entry name" value="Histidine kinase-like ATPase, C-terminal domain"/>
    <property type="match status" value="1"/>
</dbReference>
<dbReference type="InterPro" id="IPR050428">
    <property type="entry name" value="TCS_sensor_his_kinase"/>
</dbReference>
<dbReference type="InterPro" id="IPR003660">
    <property type="entry name" value="HAMP_dom"/>
</dbReference>
<feature type="domain" description="HAMP" evidence="12">
    <location>
        <begin position="184"/>
        <end position="237"/>
    </location>
</feature>
<keyword evidence="7 13" id="KW-0418">Kinase</keyword>
<keyword evidence="9" id="KW-0902">Two-component regulatory system</keyword>
<dbReference type="CDD" id="cd00082">
    <property type="entry name" value="HisKA"/>
    <property type="match status" value="1"/>
</dbReference>
<organism evidence="13 14">
    <name type="scientific">Pseudomonas knackmussii (strain DSM 6978 / CCUG 54928 / LMG 23759 / B13)</name>
    <dbReference type="NCBI Taxonomy" id="1301098"/>
    <lineage>
        <taxon>Bacteria</taxon>
        <taxon>Pseudomonadati</taxon>
        <taxon>Pseudomonadota</taxon>
        <taxon>Gammaproteobacteria</taxon>
        <taxon>Pseudomonadales</taxon>
        <taxon>Pseudomonadaceae</taxon>
        <taxon>Pseudomonas</taxon>
    </lineage>
</organism>
<keyword evidence="6 10" id="KW-0812">Transmembrane</keyword>
<evidence type="ECO:0000256" key="3">
    <source>
        <dbReference type="ARBA" id="ARBA00012438"/>
    </source>
</evidence>
<dbReference type="Proteomes" id="UP000025241">
    <property type="component" value="Chromosome I"/>
</dbReference>
<dbReference type="SMART" id="SM00387">
    <property type="entry name" value="HATPase_c"/>
    <property type="match status" value="1"/>
</dbReference>
<dbReference type="SUPFAM" id="SSF47384">
    <property type="entry name" value="Homodimeric domain of signal transducing histidine kinase"/>
    <property type="match status" value="1"/>
</dbReference>
<keyword evidence="5" id="KW-0808">Transferase</keyword>
<dbReference type="EMBL" id="HG322950">
    <property type="protein sequence ID" value="CDF84371.1"/>
    <property type="molecule type" value="Genomic_DNA"/>
</dbReference>
<evidence type="ECO:0000256" key="4">
    <source>
        <dbReference type="ARBA" id="ARBA00022553"/>
    </source>
</evidence>
<protein>
    <recommendedName>
        <fullName evidence="3">histidine kinase</fullName>
        <ecNumber evidence="3">2.7.13.3</ecNumber>
    </recommendedName>
</protein>
<feature type="transmembrane region" description="Helical" evidence="10">
    <location>
        <begin position="159"/>
        <end position="182"/>
    </location>
</feature>
<dbReference type="Pfam" id="PF02518">
    <property type="entry name" value="HATPase_c"/>
    <property type="match status" value="1"/>
</dbReference>
<dbReference type="PATRIC" id="fig|1301098.3.peg.3051"/>
<keyword evidence="4" id="KW-0597">Phosphoprotein</keyword>
<dbReference type="InterPro" id="IPR036097">
    <property type="entry name" value="HisK_dim/P_sf"/>
</dbReference>
<feature type="domain" description="Histidine kinase" evidence="11">
    <location>
        <begin position="245"/>
        <end position="456"/>
    </location>
</feature>
<feature type="transmembrane region" description="Helical" evidence="10">
    <location>
        <begin position="415"/>
        <end position="435"/>
    </location>
</feature>
<accession>A0A024HHJ7</accession>
<dbReference type="EC" id="2.7.13.3" evidence="3"/>
<evidence type="ECO:0000256" key="8">
    <source>
        <dbReference type="ARBA" id="ARBA00022989"/>
    </source>
</evidence>
<comment type="catalytic activity">
    <reaction evidence="1">
        <text>ATP + protein L-histidine = ADP + protein N-phospho-L-histidine.</text>
        <dbReference type="EC" id="2.7.13.3"/>
    </reaction>
</comment>
<evidence type="ECO:0000259" key="12">
    <source>
        <dbReference type="PROSITE" id="PS50885"/>
    </source>
</evidence>
<reference evidence="13 14" key="1">
    <citation type="submission" date="2013-03" db="EMBL/GenBank/DDBJ databases">
        <authorList>
            <person name="Linke B."/>
        </authorList>
    </citation>
    <scope>NUCLEOTIDE SEQUENCE [LARGE SCALE GENOMIC DNA]</scope>
    <source>
        <strain evidence="13 14">B13</strain>
    </source>
</reference>
<dbReference type="RefSeq" id="WP_052355295.1">
    <property type="nucleotide sequence ID" value="NZ_HG322950.1"/>
</dbReference>
<evidence type="ECO:0000256" key="9">
    <source>
        <dbReference type="ARBA" id="ARBA00023012"/>
    </source>
</evidence>
<dbReference type="CDD" id="cd06225">
    <property type="entry name" value="HAMP"/>
    <property type="match status" value="1"/>
</dbReference>
<sequence length="459" mass="51552">MSLPNPSRGWRSSSSRLLALYSFLFIAWGCLLMGTLYWEVSSYLDSLSAHSLISRAHLFSRFEGDKLDAALSTSQSFDERANDAYGLFDRDGRPISGKVNHIPNDLRRDAQVHRLKRCDRLVEGSQVTSSCDALLIYLEDGRQLVLVRDNGSLSAVTRIIFHALLWGFSLTLIPGIVGWHLLRRRPLQRIRQIQRSAEAIVAGDLERRLPLSPRRDELDMLAAIVNGMLDRIVQLMQEVKGVCDSVAHDLRTPLTHLRTRLHHLQQDAHGEQAEQLDELIAETDSLMLRFRALLRISELEDHRRRASFETLQAAPLLQELHDFYLPLAEERGQRLELRVDAMPALRGDRALLFEAFGNLLSNAIKFTPEGGCIRLLGECHDGQCHISVLDSGPGVPKAERTVVFRRLYRGREVESAGFGLGLSIVAAIFSLHGFAYRIEDSELGGAHFGVLCHSTSPLD</sequence>
<evidence type="ECO:0000313" key="13">
    <source>
        <dbReference type="EMBL" id="CDF84371.1"/>
    </source>
</evidence>
<evidence type="ECO:0000259" key="11">
    <source>
        <dbReference type="PROSITE" id="PS50109"/>
    </source>
</evidence>
<dbReference type="InterPro" id="IPR003594">
    <property type="entry name" value="HATPase_dom"/>
</dbReference>
<dbReference type="SMART" id="SM00304">
    <property type="entry name" value="HAMP"/>
    <property type="match status" value="1"/>
</dbReference>
<evidence type="ECO:0000256" key="2">
    <source>
        <dbReference type="ARBA" id="ARBA00004370"/>
    </source>
</evidence>
<reference evidence="13 14" key="2">
    <citation type="submission" date="2014-05" db="EMBL/GenBank/DDBJ databases">
        <title>Genome sequence of the 3-chlorobenzoate degrading bacterium Pseudomonas knackmussii B13 shows multiple evidence for horizontal gene transfer.</title>
        <authorList>
            <person name="Miyazaki R."/>
            <person name="Bertelli C."/>
            <person name="Falquet L."/>
            <person name="Robinson-Rechavi M."/>
            <person name="Gharib W."/>
            <person name="Roy S."/>
            <person name="Van der Meer J.R."/>
        </authorList>
    </citation>
    <scope>NUCLEOTIDE SEQUENCE [LARGE SCALE GENOMIC DNA]</scope>
    <source>
        <strain evidence="13 14">B13</strain>
    </source>
</reference>
<comment type="subcellular location">
    <subcellularLocation>
        <location evidence="2">Membrane</location>
    </subcellularLocation>
</comment>
<evidence type="ECO:0000256" key="1">
    <source>
        <dbReference type="ARBA" id="ARBA00000085"/>
    </source>
</evidence>
<proteinExistence type="predicted"/>
<dbReference type="SUPFAM" id="SSF158472">
    <property type="entry name" value="HAMP domain-like"/>
    <property type="match status" value="1"/>
</dbReference>
<dbReference type="KEGG" id="pkc:PKB_3024"/>
<keyword evidence="8 10" id="KW-1133">Transmembrane helix</keyword>
<dbReference type="AlphaFoldDB" id="A0A024HHJ7"/>
<dbReference type="PROSITE" id="PS50109">
    <property type="entry name" value="HIS_KIN"/>
    <property type="match status" value="1"/>
</dbReference>
<name>A0A024HHJ7_PSEKB</name>
<evidence type="ECO:0000256" key="10">
    <source>
        <dbReference type="SAM" id="Phobius"/>
    </source>
</evidence>
<dbReference type="InterPro" id="IPR003661">
    <property type="entry name" value="HisK_dim/P_dom"/>
</dbReference>
<dbReference type="SUPFAM" id="SSF55874">
    <property type="entry name" value="ATPase domain of HSP90 chaperone/DNA topoisomerase II/histidine kinase"/>
    <property type="match status" value="1"/>
</dbReference>
<dbReference type="GO" id="GO:0005886">
    <property type="term" value="C:plasma membrane"/>
    <property type="evidence" value="ECO:0007669"/>
    <property type="project" value="TreeGrafter"/>
</dbReference>
<dbReference type="Pfam" id="PF00672">
    <property type="entry name" value="HAMP"/>
    <property type="match status" value="1"/>
</dbReference>
<keyword evidence="10" id="KW-0472">Membrane</keyword>
<evidence type="ECO:0000256" key="5">
    <source>
        <dbReference type="ARBA" id="ARBA00022679"/>
    </source>
</evidence>
<dbReference type="OrthoDB" id="9809766at2"/>
<dbReference type="PANTHER" id="PTHR45436:SF8">
    <property type="entry name" value="HISTIDINE KINASE"/>
    <property type="match status" value="1"/>
</dbReference>
<dbReference type="Gene3D" id="6.10.340.10">
    <property type="match status" value="1"/>
</dbReference>
<gene>
    <name evidence="13" type="ORF">PKB_3024</name>
</gene>
<evidence type="ECO:0000256" key="7">
    <source>
        <dbReference type="ARBA" id="ARBA00022777"/>
    </source>
</evidence>
<dbReference type="GO" id="GO:0000155">
    <property type="term" value="F:phosphorelay sensor kinase activity"/>
    <property type="evidence" value="ECO:0007669"/>
    <property type="project" value="InterPro"/>
</dbReference>
<dbReference type="InterPro" id="IPR005467">
    <property type="entry name" value="His_kinase_dom"/>
</dbReference>
<dbReference type="InterPro" id="IPR036890">
    <property type="entry name" value="HATPase_C_sf"/>
</dbReference>
<dbReference type="HOGENOM" id="CLU_000445_89_6_6"/>
<dbReference type="PANTHER" id="PTHR45436">
    <property type="entry name" value="SENSOR HISTIDINE KINASE YKOH"/>
    <property type="match status" value="1"/>
</dbReference>
<keyword evidence="14" id="KW-1185">Reference proteome</keyword>
<feature type="transmembrane region" description="Helical" evidence="10">
    <location>
        <begin position="18"/>
        <end position="38"/>
    </location>
</feature>
<dbReference type="STRING" id="1301098.PKB_3024"/>
<dbReference type="PROSITE" id="PS50885">
    <property type="entry name" value="HAMP"/>
    <property type="match status" value="1"/>
</dbReference>
<evidence type="ECO:0000313" key="14">
    <source>
        <dbReference type="Proteomes" id="UP000025241"/>
    </source>
</evidence>
<dbReference type="eggNOG" id="COG2205">
    <property type="taxonomic scope" value="Bacteria"/>
</dbReference>
<evidence type="ECO:0000256" key="6">
    <source>
        <dbReference type="ARBA" id="ARBA00022692"/>
    </source>
</evidence>
<dbReference type="Gene3D" id="1.10.287.130">
    <property type="match status" value="1"/>
</dbReference>